<feature type="region of interest" description="Disordered" evidence="1">
    <location>
        <begin position="1"/>
        <end position="75"/>
    </location>
</feature>
<feature type="compositionally biased region" description="Polar residues" evidence="1">
    <location>
        <begin position="502"/>
        <end position="524"/>
    </location>
</feature>
<dbReference type="PANTHER" id="PTHR10663">
    <property type="entry name" value="GUANYL-NUCLEOTIDE EXCHANGE FACTOR"/>
    <property type="match status" value="1"/>
</dbReference>
<reference evidence="3" key="1">
    <citation type="submission" date="2021-01" db="EMBL/GenBank/DDBJ databases">
        <authorList>
            <consortium name="Aspergillus puulaauensis MK2 genome sequencing consortium"/>
            <person name="Kazuki M."/>
            <person name="Futagami T."/>
        </authorList>
    </citation>
    <scope>NUCLEOTIDE SEQUENCE</scope>
    <source>
        <strain evidence="3">MK2</strain>
    </source>
</reference>
<dbReference type="InterPro" id="IPR011993">
    <property type="entry name" value="PH-like_dom_sf"/>
</dbReference>
<dbReference type="InterPro" id="IPR041681">
    <property type="entry name" value="PH_9"/>
</dbReference>
<reference evidence="3" key="2">
    <citation type="submission" date="2021-02" db="EMBL/GenBank/DDBJ databases">
        <title>Aspergillus puulaauensis MK2 genome sequence.</title>
        <authorList>
            <person name="Futagami T."/>
            <person name="Mori K."/>
            <person name="Kadooka C."/>
            <person name="Tanaka T."/>
        </authorList>
    </citation>
    <scope>NUCLEOTIDE SEQUENCE</scope>
    <source>
        <strain evidence="3">MK2</strain>
    </source>
</reference>
<gene>
    <name evidence="3" type="ORF">APUU_31476A</name>
</gene>
<dbReference type="SMART" id="SM00222">
    <property type="entry name" value="Sec7"/>
    <property type="match status" value="1"/>
</dbReference>
<dbReference type="PANTHER" id="PTHR10663:SF373">
    <property type="entry name" value="PH AND SEC7 DOMAIN-CONTAINING PROTEIN C11E3.11C"/>
    <property type="match status" value="1"/>
</dbReference>
<feature type="compositionally biased region" description="Basic and acidic residues" evidence="1">
    <location>
        <begin position="173"/>
        <end position="184"/>
    </location>
</feature>
<evidence type="ECO:0000313" key="3">
    <source>
        <dbReference type="EMBL" id="BCS23251.1"/>
    </source>
</evidence>
<evidence type="ECO:0000256" key="1">
    <source>
        <dbReference type="SAM" id="MobiDB-lite"/>
    </source>
</evidence>
<organism evidence="3 4">
    <name type="scientific">Aspergillus puulaauensis</name>
    <dbReference type="NCBI Taxonomy" id="1220207"/>
    <lineage>
        <taxon>Eukaryota</taxon>
        <taxon>Fungi</taxon>
        <taxon>Dikarya</taxon>
        <taxon>Ascomycota</taxon>
        <taxon>Pezizomycotina</taxon>
        <taxon>Eurotiomycetes</taxon>
        <taxon>Eurotiomycetidae</taxon>
        <taxon>Eurotiales</taxon>
        <taxon>Aspergillaceae</taxon>
        <taxon>Aspergillus</taxon>
    </lineage>
</organism>
<proteinExistence type="predicted"/>
<feature type="compositionally biased region" description="Polar residues" evidence="1">
    <location>
        <begin position="707"/>
        <end position="717"/>
    </location>
</feature>
<feature type="region of interest" description="Disordered" evidence="1">
    <location>
        <begin position="995"/>
        <end position="1087"/>
    </location>
</feature>
<feature type="compositionally biased region" description="Basic and acidic residues" evidence="1">
    <location>
        <begin position="39"/>
        <end position="50"/>
    </location>
</feature>
<feature type="compositionally biased region" description="Low complexity" evidence="1">
    <location>
        <begin position="297"/>
        <end position="308"/>
    </location>
</feature>
<protein>
    <recommendedName>
        <fullName evidence="2">SEC7 domain-containing protein</fullName>
    </recommendedName>
</protein>
<dbReference type="PROSITE" id="PS50190">
    <property type="entry name" value="SEC7"/>
    <property type="match status" value="1"/>
</dbReference>
<feature type="domain" description="SEC7" evidence="2">
    <location>
        <begin position="723"/>
        <end position="888"/>
    </location>
</feature>
<feature type="compositionally biased region" description="Polar residues" evidence="1">
    <location>
        <begin position="562"/>
        <end position="576"/>
    </location>
</feature>
<dbReference type="InterPro" id="IPR000904">
    <property type="entry name" value="Sec7_dom"/>
</dbReference>
<feature type="region of interest" description="Disordered" evidence="1">
    <location>
        <begin position="893"/>
        <end position="940"/>
    </location>
</feature>
<feature type="compositionally biased region" description="Polar residues" evidence="1">
    <location>
        <begin position="894"/>
        <end position="922"/>
    </location>
</feature>
<feature type="compositionally biased region" description="Low complexity" evidence="1">
    <location>
        <begin position="1323"/>
        <end position="1345"/>
    </location>
</feature>
<feature type="compositionally biased region" description="Basic and acidic residues" evidence="1">
    <location>
        <begin position="745"/>
        <end position="754"/>
    </location>
</feature>
<dbReference type="GeneID" id="64973256"/>
<feature type="compositionally biased region" description="Basic and acidic residues" evidence="1">
    <location>
        <begin position="527"/>
        <end position="542"/>
    </location>
</feature>
<feature type="compositionally biased region" description="Low complexity" evidence="1">
    <location>
        <begin position="1076"/>
        <end position="1087"/>
    </location>
</feature>
<dbReference type="SUPFAM" id="SSF50729">
    <property type="entry name" value="PH domain-like"/>
    <property type="match status" value="1"/>
</dbReference>
<dbReference type="Gene3D" id="1.10.1000.11">
    <property type="entry name" value="Arf Nucleotide-binding Site Opener,domain 2"/>
    <property type="match status" value="1"/>
</dbReference>
<dbReference type="GO" id="GO:0032012">
    <property type="term" value="P:regulation of ARF protein signal transduction"/>
    <property type="evidence" value="ECO:0007669"/>
    <property type="project" value="InterPro"/>
</dbReference>
<name>A0A7R7XKP5_9EURO</name>
<dbReference type="Gene3D" id="2.30.29.30">
    <property type="entry name" value="Pleckstrin-homology domain (PH domain)/Phosphotyrosine-binding domain (PTB)"/>
    <property type="match status" value="1"/>
</dbReference>
<dbReference type="Pfam" id="PF15410">
    <property type="entry name" value="PH_9"/>
    <property type="match status" value="1"/>
</dbReference>
<feature type="compositionally biased region" description="Polar residues" evidence="1">
    <location>
        <begin position="726"/>
        <end position="744"/>
    </location>
</feature>
<dbReference type="GO" id="GO:0005085">
    <property type="term" value="F:guanyl-nucleotide exchange factor activity"/>
    <property type="evidence" value="ECO:0007669"/>
    <property type="project" value="InterPro"/>
</dbReference>
<dbReference type="InterPro" id="IPR023394">
    <property type="entry name" value="Sec7_C_sf"/>
</dbReference>
<feature type="region of interest" description="Disordered" evidence="1">
    <location>
        <begin position="261"/>
        <end position="754"/>
    </location>
</feature>
<feature type="region of interest" description="Disordered" evidence="1">
    <location>
        <begin position="1323"/>
        <end position="1348"/>
    </location>
</feature>
<evidence type="ECO:0000313" key="4">
    <source>
        <dbReference type="Proteomes" id="UP000654913"/>
    </source>
</evidence>
<dbReference type="InterPro" id="IPR035999">
    <property type="entry name" value="Sec7_dom_sf"/>
</dbReference>
<feature type="compositionally biased region" description="Polar residues" evidence="1">
    <location>
        <begin position="185"/>
        <end position="196"/>
    </location>
</feature>
<feature type="compositionally biased region" description="Polar residues" evidence="1">
    <location>
        <begin position="1064"/>
        <end position="1075"/>
    </location>
</feature>
<feature type="compositionally biased region" description="Basic and acidic residues" evidence="1">
    <location>
        <begin position="602"/>
        <end position="617"/>
    </location>
</feature>
<accession>A0A7R7XKP5</accession>
<dbReference type="RefSeq" id="XP_041555445.1">
    <property type="nucleotide sequence ID" value="XM_041702684.1"/>
</dbReference>
<sequence length="1468" mass="161068">MSRSMRSGSVRAMSQHPDSDSISPPRTPPGPSSYKIKKDRQPRPSVRETFLDDYNDNANDCYDSADERDPHDLSLSPQHAARTSIVDNMLLSLDQFSSGTSVLDDYRLFNSAFESPRYTRASQDSRRYRGHTFSSSLSSDVDHGYDDGASRYATQHSRERRSNSSSNYRTGVRRFESTRSRDSHGQTFDYRTSATAPGTRAGRKSSKGSTSSNLDFVPMLSGRQIEPTCERRSASFDLGTRKPFMAFPGSSSDYDPMAYDGMDAAPTPSVPAGPRKYQPPAQEFGGTLKTQSSRTPVVSRRNSVKSSRTTQSRKHRPENLGTSAMRPQDHDFALMAGSDFEPPPNISASLDPPAPSPTISFNKPTFPAPPEPTPVKERPGFFRRVFGSSKSPGTVSSEGSVSDCPPSKESEFKDTNAASPVVKPRKQVQKTNSSSTHVPREGAQVVNKKSSFFRRRKKSVAESVPPIVPPQNLGNKATTIMKPEPSPVSSLRKVMNPYLAETTPNNSTPAVDYSTESSDWSTAANDPDNKKPDNLQSRRDRGNSLSIHSGPKAKYSLYPASSVGNAHDTSFLGTSSGDEDPLVKTSESEATPPVPPRSSLRCAKDDQSESSDAKTVETRQLADISADKLTTLDNLRPTSLSPVAERSSLKSGVPAIETPYDESAPTPTKELKDRDMFDATIWNDDSDTPSKLSTPIVGKDSPHASVSDISNYHTAANTPIVPQGSEWKSTEGNAEPSENTSQKTDGGEEKQQAQRLYGGRDEFVGNEPAAAWLGGPDRAKVRAVYMELFDWSNMNILAALRGLCLRLMLKGETQQVDRVLDAFSTRWCQCNPRHGFKAADVVHTICYSLLLLNTDLHLADIEQKMTKAQFVRNTMPTIQRVALDAAPDEFGSKASASNVDSGLPSSRSATFPTDQTEPNTAGTEKPDKPTNTSGKLVNRLSRTDLAGKMANDAENEVGPLVNNPFYGTMKAWEQQVEIVLRDFYSSIHKQRLPLLGAQPEKDVPRTASSTMLGPNPQGLRRSPSTVSKSGSDIFPRGRSADSRFGTARWSSKPRSRARLYPPSTLGSSRTSLDDQSSLWSPSGSSTWSKYSLGKLTSASVDSFGSGYPHADYQQSIGFANALSQAIIREDSANSIASTEDPERTGQLLEDETLELAGAPWAKEGSLKHKHHLDSVDKRAKERNWNECFAVIQQGWMRLFSFNASKSLRQKAKQRHPGGVVVGGGNWTENAEEIWKFLLRQSIASALPPPGYSKSRPHVWALSLPTGAVHLFQAGTPEIVREFVSSANYWSARLSKEPLIGGISNIEYGWSDAIINCALINSESNRTPPSSSGPRPSIQSSIRSSIDQQVVRPKLPADRVNISDWSPPQQSMVASNLIEADQLKSLQTYVKNVEDELQRHNELRPAMVLAFSPRHPNAAKAMANWERKSSYLLREIVKFRTYIDSLQNAIDAKNKIFAGREDETKPSES</sequence>
<keyword evidence="4" id="KW-1185">Reference proteome</keyword>
<dbReference type="EMBL" id="AP024445">
    <property type="protein sequence ID" value="BCS23251.1"/>
    <property type="molecule type" value="Genomic_DNA"/>
</dbReference>
<dbReference type="Pfam" id="PF01369">
    <property type="entry name" value="Sec7"/>
    <property type="match status" value="1"/>
</dbReference>
<dbReference type="Proteomes" id="UP000654913">
    <property type="component" value="Chromosome 3"/>
</dbReference>
<feature type="compositionally biased region" description="Polar residues" evidence="1">
    <location>
        <begin position="388"/>
        <end position="400"/>
    </location>
</feature>
<feature type="region of interest" description="Disordered" evidence="1">
    <location>
        <begin position="117"/>
        <end position="217"/>
    </location>
</feature>
<dbReference type="KEGG" id="apuu:APUU_31476A"/>
<dbReference type="OrthoDB" id="2157641at2759"/>
<feature type="compositionally biased region" description="Polar residues" evidence="1">
    <location>
        <begin position="631"/>
        <end position="641"/>
    </location>
</feature>
<evidence type="ECO:0000259" key="2">
    <source>
        <dbReference type="PROSITE" id="PS50190"/>
    </source>
</evidence>
<dbReference type="SUPFAM" id="SSF48425">
    <property type="entry name" value="Sec7 domain"/>
    <property type="match status" value="1"/>
</dbReference>
<feature type="compositionally biased region" description="Basic and acidic residues" evidence="1">
    <location>
        <begin position="140"/>
        <end position="149"/>
    </location>
</feature>